<sequence length="125" mass="14292">MTEPTNSPGPRQRNQPSNQNNKNCVNSKPTNIFFYWFFRLNIVRNHWVQSESGQSVGNNTEVTFQTNTGAARVWYISLRCFLHFLLITIVCCSFKIVFLAARLKTALVPALFDVAVTVQRCKSMT</sequence>
<name>A0ABV0Y8D1_9TELE</name>
<dbReference type="Proteomes" id="UP001469553">
    <property type="component" value="Unassembled WGS sequence"/>
</dbReference>
<keyword evidence="2" id="KW-1133">Transmembrane helix</keyword>
<protein>
    <submittedName>
        <fullName evidence="3">Uncharacterized protein</fullName>
    </submittedName>
</protein>
<feature type="transmembrane region" description="Helical" evidence="2">
    <location>
        <begin position="81"/>
        <end position="101"/>
    </location>
</feature>
<evidence type="ECO:0000256" key="2">
    <source>
        <dbReference type="SAM" id="Phobius"/>
    </source>
</evidence>
<reference evidence="3 4" key="1">
    <citation type="submission" date="2021-06" db="EMBL/GenBank/DDBJ databases">
        <authorList>
            <person name="Palmer J.M."/>
        </authorList>
    </citation>
    <scope>NUCLEOTIDE SEQUENCE [LARGE SCALE GENOMIC DNA]</scope>
    <source>
        <strain evidence="3 4">AS_MEX2019</strain>
        <tissue evidence="3">Muscle</tissue>
    </source>
</reference>
<feature type="compositionally biased region" description="Low complexity" evidence="1">
    <location>
        <begin position="14"/>
        <end position="27"/>
    </location>
</feature>
<organism evidence="3 4">
    <name type="scientific">Ameca splendens</name>
    <dbReference type="NCBI Taxonomy" id="208324"/>
    <lineage>
        <taxon>Eukaryota</taxon>
        <taxon>Metazoa</taxon>
        <taxon>Chordata</taxon>
        <taxon>Craniata</taxon>
        <taxon>Vertebrata</taxon>
        <taxon>Euteleostomi</taxon>
        <taxon>Actinopterygii</taxon>
        <taxon>Neopterygii</taxon>
        <taxon>Teleostei</taxon>
        <taxon>Neoteleostei</taxon>
        <taxon>Acanthomorphata</taxon>
        <taxon>Ovalentaria</taxon>
        <taxon>Atherinomorphae</taxon>
        <taxon>Cyprinodontiformes</taxon>
        <taxon>Goodeidae</taxon>
        <taxon>Ameca</taxon>
    </lineage>
</organism>
<evidence type="ECO:0000256" key="1">
    <source>
        <dbReference type="SAM" id="MobiDB-lite"/>
    </source>
</evidence>
<keyword evidence="2" id="KW-0472">Membrane</keyword>
<feature type="compositionally biased region" description="Polar residues" evidence="1">
    <location>
        <begin position="1"/>
        <end position="13"/>
    </location>
</feature>
<evidence type="ECO:0000313" key="4">
    <source>
        <dbReference type="Proteomes" id="UP001469553"/>
    </source>
</evidence>
<keyword evidence="4" id="KW-1185">Reference proteome</keyword>
<keyword evidence="2" id="KW-0812">Transmembrane</keyword>
<evidence type="ECO:0000313" key="3">
    <source>
        <dbReference type="EMBL" id="MEQ2290054.1"/>
    </source>
</evidence>
<feature type="region of interest" description="Disordered" evidence="1">
    <location>
        <begin position="1"/>
        <end position="27"/>
    </location>
</feature>
<dbReference type="EMBL" id="JAHRIP010027053">
    <property type="protein sequence ID" value="MEQ2290054.1"/>
    <property type="molecule type" value="Genomic_DNA"/>
</dbReference>
<gene>
    <name evidence="3" type="ORF">AMECASPLE_039412</name>
</gene>
<proteinExistence type="predicted"/>
<comment type="caution">
    <text evidence="3">The sequence shown here is derived from an EMBL/GenBank/DDBJ whole genome shotgun (WGS) entry which is preliminary data.</text>
</comment>
<accession>A0ABV0Y8D1</accession>